<dbReference type="InterPro" id="IPR050556">
    <property type="entry name" value="Type_II_TA_system_RNase"/>
</dbReference>
<evidence type="ECO:0000256" key="1">
    <source>
        <dbReference type="ARBA" id="ARBA00001946"/>
    </source>
</evidence>
<dbReference type="SUPFAM" id="SSF88723">
    <property type="entry name" value="PIN domain-like"/>
    <property type="match status" value="1"/>
</dbReference>
<dbReference type="GO" id="GO:0004518">
    <property type="term" value="F:nuclease activity"/>
    <property type="evidence" value="ECO:0007669"/>
    <property type="project" value="UniProtKB-KW"/>
</dbReference>
<evidence type="ECO:0000313" key="10">
    <source>
        <dbReference type="Proteomes" id="UP001161160"/>
    </source>
</evidence>
<evidence type="ECO:0000256" key="6">
    <source>
        <dbReference type="ARBA" id="ARBA00022842"/>
    </source>
</evidence>
<keyword evidence="4" id="KW-0479">Metal-binding</keyword>
<dbReference type="Pfam" id="PF01850">
    <property type="entry name" value="PIN"/>
    <property type="match status" value="1"/>
</dbReference>
<evidence type="ECO:0000256" key="5">
    <source>
        <dbReference type="ARBA" id="ARBA00022801"/>
    </source>
</evidence>
<dbReference type="AlphaFoldDB" id="A0AA43MAC1"/>
<dbReference type="Gene3D" id="3.40.50.1010">
    <property type="entry name" value="5'-nuclease"/>
    <property type="match status" value="1"/>
</dbReference>
<name>A0AA43MAC1_9BURK</name>
<comment type="caution">
    <text evidence="9">The sequence shown here is derived from an EMBL/GenBank/DDBJ whole genome shotgun (WGS) entry which is preliminary data.</text>
</comment>
<evidence type="ECO:0000256" key="2">
    <source>
        <dbReference type="ARBA" id="ARBA00022649"/>
    </source>
</evidence>
<dbReference type="InterPro" id="IPR029060">
    <property type="entry name" value="PIN-like_dom_sf"/>
</dbReference>
<evidence type="ECO:0000259" key="8">
    <source>
        <dbReference type="Pfam" id="PF01850"/>
    </source>
</evidence>
<feature type="domain" description="PIN" evidence="8">
    <location>
        <begin position="2"/>
        <end position="124"/>
    </location>
</feature>
<organism evidence="9 10">
    <name type="scientific">Polynucleobacter sphagniphilus</name>
    <dbReference type="NCBI Taxonomy" id="1743169"/>
    <lineage>
        <taxon>Bacteria</taxon>
        <taxon>Pseudomonadati</taxon>
        <taxon>Pseudomonadota</taxon>
        <taxon>Betaproteobacteria</taxon>
        <taxon>Burkholderiales</taxon>
        <taxon>Burkholderiaceae</taxon>
        <taxon>Polynucleobacter</taxon>
    </lineage>
</organism>
<dbReference type="EC" id="3.1.-.-" evidence="9"/>
<dbReference type="EMBL" id="JARXYA010000007">
    <property type="protein sequence ID" value="MDH6504229.1"/>
    <property type="molecule type" value="Genomic_DNA"/>
</dbReference>
<gene>
    <name evidence="9" type="ORF">M2127_001545</name>
</gene>
<dbReference type="RefSeq" id="WP_076024155.1">
    <property type="nucleotide sequence ID" value="NZ_JAQFIK010000002.1"/>
</dbReference>
<evidence type="ECO:0000256" key="3">
    <source>
        <dbReference type="ARBA" id="ARBA00022722"/>
    </source>
</evidence>
<keyword evidence="3" id="KW-0540">Nuclease</keyword>
<proteinExistence type="inferred from homology"/>
<evidence type="ECO:0000256" key="4">
    <source>
        <dbReference type="ARBA" id="ARBA00022723"/>
    </source>
</evidence>
<evidence type="ECO:0000313" key="9">
    <source>
        <dbReference type="EMBL" id="MDH6504229.1"/>
    </source>
</evidence>
<dbReference type="PANTHER" id="PTHR33653:SF1">
    <property type="entry name" value="RIBONUCLEASE VAPC2"/>
    <property type="match status" value="1"/>
</dbReference>
<dbReference type="InterPro" id="IPR002716">
    <property type="entry name" value="PIN_dom"/>
</dbReference>
<dbReference type="CDD" id="cd18746">
    <property type="entry name" value="PIN_VapC4-5_FitB-like"/>
    <property type="match status" value="1"/>
</dbReference>
<comment type="cofactor">
    <cofactor evidence="1">
        <name>Mg(2+)</name>
        <dbReference type="ChEBI" id="CHEBI:18420"/>
    </cofactor>
</comment>
<accession>A0AA43MAC1</accession>
<dbReference type="PANTHER" id="PTHR33653">
    <property type="entry name" value="RIBONUCLEASE VAPC2"/>
    <property type="match status" value="1"/>
</dbReference>
<keyword evidence="2" id="KW-1277">Toxin-antitoxin system</keyword>
<comment type="similarity">
    <text evidence="7">Belongs to the PINc/VapC protein family.</text>
</comment>
<dbReference type="GO" id="GO:0046872">
    <property type="term" value="F:metal ion binding"/>
    <property type="evidence" value="ECO:0007669"/>
    <property type="project" value="UniProtKB-KW"/>
</dbReference>
<sequence>MYLLDTNIISELRKPKPHGAVLEWYDNISDNDLYISAVSIGEIQAGIELTREQDKNKAESLESWLQQVSNAHHVLPMTGSTFRLWAKLMHKESNTVWEDAMIAATAIDQKLIVVSRNIKDFKRFKINLLNPFEYLSQAD</sequence>
<dbReference type="GO" id="GO:0016787">
    <property type="term" value="F:hydrolase activity"/>
    <property type="evidence" value="ECO:0007669"/>
    <property type="project" value="UniProtKB-KW"/>
</dbReference>
<reference evidence="9" key="1">
    <citation type="submission" date="2023-04" db="EMBL/GenBank/DDBJ databases">
        <title>Genome Encyclopedia of Bacteria and Archaea VI: Functional Genomics of Type Strains.</title>
        <authorList>
            <person name="Whitman W."/>
        </authorList>
    </citation>
    <scope>NUCLEOTIDE SEQUENCE</scope>
    <source>
        <strain evidence="9">Enz.4-51</strain>
    </source>
</reference>
<keyword evidence="10" id="KW-1185">Reference proteome</keyword>
<keyword evidence="5 9" id="KW-0378">Hydrolase</keyword>
<evidence type="ECO:0000256" key="7">
    <source>
        <dbReference type="ARBA" id="ARBA00038093"/>
    </source>
</evidence>
<keyword evidence="6" id="KW-0460">Magnesium</keyword>
<dbReference type="Proteomes" id="UP001161160">
    <property type="component" value="Unassembled WGS sequence"/>
</dbReference>
<protein>
    <submittedName>
        <fullName evidence="9">Nucleic acid-binding protein</fullName>
        <ecNumber evidence="9">3.1.-.-</ecNumber>
    </submittedName>
</protein>